<dbReference type="HOGENOM" id="CLU_1677156_0_0_10"/>
<name>H8XQZ4_FLAIG</name>
<dbReference type="RefSeq" id="WP_014388567.1">
    <property type="nucleotide sequence ID" value="NC_017025.1"/>
</dbReference>
<sequence length="152" mass="17984">MRLESIVNELTTYLPDHQKRNLSISNSTIGWQIEHILLTINQVIKNCEESIDSNYQPKFSIWKLIVFTTKKIPRGKVKAPKIVRPELFDKNSLEIHIKQTTENLKIINDLKKNQYFNHPIFGHINKIKMIKFLEIHSNHHLKIIREIIHKTS</sequence>
<reference evidence="1 2" key="1">
    <citation type="journal article" date="2012" name="J. Bacteriol.">
        <title>Complete Genome Sequence of Flavobacterium indicum GPSTA100-9T, Isolated from Warm Spring Water.</title>
        <authorList>
            <person name="Barbier P."/>
            <person name="Houel A."/>
            <person name="Loux V."/>
            <person name="Poulain J."/>
            <person name="Bernardet J.F."/>
            <person name="Touchon M."/>
            <person name="Duchaud E."/>
        </authorList>
    </citation>
    <scope>NUCLEOTIDE SEQUENCE [LARGE SCALE GENOMIC DNA]</scope>
    <source>
        <strain evidence="2">DSM 17447 / CIP 109464 / GPTSA100-9</strain>
    </source>
</reference>
<dbReference type="Proteomes" id="UP000007599">
    <property type="component" value="Chromosome I"/>
</dbReference>
<gene>
    <name evidence="1" type="ordered locus">KQS_07420</name>
</gene>
<keyword evidence="2" id="KW-1185">Reference proteome</keyword>
<dbReference type="AlphaFoldDB" id="H8XQZ4"/>
<evidence type="ECO:0008006" key="3">
    <source>
        <dbReference type="Google" id="ProtNLM"/>
    </source>
</evidence>
<organism evidence="1 2">
    <name type="scientific">Flavobacterium indicum (strain DSM 17447 / CIP 109464 / GPTSA100-9)</name>
    <dbReference type="NCBI Taxonomy" id="1094466"/>
    <lineage>
        <taxon>Bacteria</taxon>
        <taxon>Pseudomonadati</taxon>
        <taxon>Bacteroidota</taxon>
        <taxon>Flavobacteriia</taxon>
        <taxon>Flavobacteriales</taxon>
        <taxon>Flavobacteriaceae</taxon>
        <taxon>Flavobacterium</taxon>
    </lineage>
</organism>
<evidence type="ECO:0000313" key="1">
    <source>
        <dbReference type="EMBL" id="CCG53442.1"/>
    </source>
</evidence>
<dbReference type="eggNOG" id="ENOG5032SPB">
    <property type="taxonomic scope" value="Bacteria"/>
</dbReference>
<protein>
    <recommendedName>
        <fullName evidence="3">DinB-like domain-containing protein</fullName>
    </recommendedName>
</protein>
<dbReference type="STRING" id="1094466.KQS_07420"/>
<dbReference type="EMBL" id="HE774682">
    <property type="protein sequence ID" value="CCG53442.1"/>
    <property type="molecule type" value="Genomic_DNA"/>
</dbReference>
<dbReference type="Gene3D" id="1.20.120.450">
    <property type="entry name" value="dinb family like domain"/>
    <property type="match status" value="1"/>
</dbReference>
<dbReference type="KEGG" id="fin:KQS_07420"/>
<dbReference type="OrthoDB" id="981199at2"/>
<reference evidence="2" key="2">
    <citation type="submission" date="2012-03" db="EMBL/GenBank/DDBJ databases">
        <title>Complete genome sequence of Flavobacterium indicum GPTSA100-9T, isolated from warm spring water.</title>
        <authorList>
            <person name="Barbier P."/>
            <person name="Houel A."/>
            <person name="Loux V."/>
            <person name="Poulain J."/>
            <person name="Bernardet J.-F."/>
            <person name="Touchon M."/>
            <person name="Duchaud E."/>
        </authorList>
    </citation>
    <scope>NUCLEOTIDE SEQUENCE [LARGE SCALE GENOMIC DNA]</scope>
    <source>
        <strain evidence="2">DSM 17447 / CIP 109464 / GPTSA100-9</strain>
    </source>
</reference>
<dbReference type="PATRIC" id="fig|1094466.5.peg.1460"/>
<proteinExistence type="predicted"/>
<dbReference type="InterPro" id="IPR034660">
    <property type="entry name" value="DinB/YfiT-like"/>
</dbReference>
<evidence type="ECO:0000313" key="2">
    <source>
        <dbReference type="Proteomes" id="UP000007599"/>
    </source>
</evidence>
<accession>H8XQZ4</accession>